<keyword evidence="6 8" id="KW-1133">Transmembrane helix</keyword>
<dbReference type="InterPro" id="IPR025857">
    <property type="entry name" value="MacB_PCD"/>
</dbReference>
<comment type="subcellular location">
    <subcellularLocation>
        <location evidence="1">Cell membrane</location>
        <topology evidence="1">Multi-pass membrane protein</topology>
    </subcellularLocation>
</comment>
<evidence type="ECO:0000256" key="2">
    <source>
        <dbReference type="ARBA" id="ARBA00005236"/>
    </source>
</evidence>
<dbReference type="AlphaFoldDB" id="A0A2K8L1U2"/>
<dbReference type="InterPro" id="IPR051447">
    <property type="entry name" value="Lipoprotein-release_system"/>
</dbReference>
<dbReference type="NCBIfam" id="TIGR02212">
    <property type="entry name" value="lolCE"/>
    <property type="match status" value="1"/>
</dbReference>
<dbReference type="GO" id="GO:0042953">
    <property type="term" value="P:lipoprotein transport"/>
    <property type="evidence" value="ECO:0007669"/>
    <property type="project" value="InterPro"/>
</dbReference>
<evidence type="ECO:0000256" key="6">
    <source>
        <dbReference type="ARBA" id="ARBA00022989"/>
    </source>
</evidence>
<dbReference type="InterPro" id="IPR011925">
    <property type="entry name" value="LolCE_TM"/>
</dbReference>
<evidence type="ECO:0000256" key="1">
    <source>
        <dbReference type="ARBA" id="ARBA00004651"/>
    </source>
</evidence>
<gene>
    <name evidence="11" type="ORF">Ga0123461_1387</name>
</gene>
<keyword evidence="5 8" id="KW-0812">Transmembrane</keyword>
<evidence type="ECO:0000313" key="12">
    <source>
        <dbReference type="Proteomes" id="UP000231701"/>
    </source>
</evidence>
<keyword evidence="7 8" id="KW-0472">Membrane</keyword>
<organism evidence="11 12">
    <name type="scientific">Mariprofundus aestuarium</name>
    <dbReference type="NCBI Taxonomy" id="1921086"/>
    <lineage>
        <taxon>Bacteria</taxon>
        <taxon>Pseudomonadati</taxon>
        <taxon>Pseudomonadota</taxon>
        <taxon>Candidatius Mariprofundia</taxon>
        <taxon>Mariprofundales</taxon>
        <taxon>Mariprofundaceae</taxon>
        <taxon>Mariprofundus</taxon>
    </lineage>
</organism>
<dbReference type="InterPro" id="IPR003838">
    <property type="entry name" value="ABC3_permease_C"/>
</dbReference>
<dbReference type="GO" id="GO:0044874">
    <property type="term" value="P:lipoprotein localization to outer membrane"/>
    <property type="evidence" value="ECO:0007669"/>
    <property type="project" value="TreeGrafter"/>
</dbReference>
<feature type="transmembrane region" description="Helical" evidence="8">
    <location>
        <begin position="350"/>
        <end position="370"/>
    </location>
</feature>
<reference evidence="11 12" key="1">
    <citation type="submission" date="2016-12" db="EMBL/GenBank/DDBJ databases">
        <title>Isolation and genomic insights into novel planktonic Zetaproteobacteria from stratified waters of the Chesapeake Bay.</title>
        <authorList>
            <person name="McAllister S.M."/>
            <person name="Kato S."/>
            <person name="Chan C.S."/>
            <person name="Chiu B.K."/>
            <person name="Field E.K."/>
        </authorList>
    </citation>
    <scope>NUCLEOTIDE SEQUENCE [LARGE SCALE GENOMIC DNA]</scope>
    <source>
        <strain evidence="11 12">CP-5</strain>
    </source>
</reference>
<dbReference type="EMBL" id="CP018799">
    <property type="protein sequence ID" value="ATX79801.1"/>
    <property type="molecule type" value="Genomic_DNA"/>
</dbReference>
<dbReference type="Proteomes" id="UP000231701">
    <property type="component" value="Chromosome"/>
</dbReference>
<keyword evidence="3" id="KW-0813">Transport</keyword>
<evidence type="ECO:0000256" key="8">
    <source>
        <dbReference type="SAM" id="Phobius"/>
    </source>
</evidence>
<protein>
    <submittedName>
        <fullName evidence="11">Lipoprotein-releasing system permease protein</fullName>
    </submittedName>
</protein>
<name>A0A2K8L1U2_MARES</name>
<dbReference type="GO" id="GO:0098797">
    <property type="term" value="C:plasma membrane protein complex"/>
    <property type="evidence" value="ECO:0007669"/>
    <property type="project" value="TreeGrafter"/>
</dbReference>
<feature type="transmembrane region" description="Helical" evidence="8">
    <location>
        <begin position="382"/>
        <end position="402"/>
    </location>
</feature>
<dbReference type="KEGG" id="maes:Ga0123461_1387"/>
<keyword evidence="11" id="KW-0449">Lipoprotein</keyword>
<evidence type="ECO:0000259" key="10">
    <source>
        <dbReference type="Pfam" id="PF12704"/>
    </source>
</evidence>
<comment type="similarity">
    <text evidence="2">Belongs to the ABC-4 integral membrane protein family. LolC/E subfamily.</text>
</comment>
<evidence type="ECO:0000256" key="5">
    <source>
        <dbReference type="ARBA" id="ARBA00022692"/>
    </source>
</evidence>
<dbReference type="RefSeq" id="WP_232710067.1">
    <property type="nucleotide sequence ID" value="NZ_CP018799.1"/>
</dbReference>
<accession>A0A2K8L1U2</accession>
<evidence type="ECO:0000256" key="4">
    <source>
        <dbReference type="ARBA" id="ARBA00022475"/>
    </source>
</evidence>
<evidence type="ECO:0000313" key="11">
    <source>
        <dbReference type="EMBL" id="ATX79801.1"/>
    </source>
</evidence>
<feature type="transmembrane region" description="Helical" evidence="8">
    <location>
        <begin position="26"/>
        <end position="52"/>
    </location>
</feature>
<keyword evidence="4" id="KW-1003">Cell membrane</keyword>
<feature type="domain" description="MacB-like periplasmic core" evidence="10">
    <location>
        <begin position="36"/>
        <end position="245"/>
    </location>
</feature>
<dbReference type="PANTHER" id="PTHR30489">
    <property type="entry name" value="LIPOPROTEIN-RELEASING SYSTEM TRANSMEMBRANE PROTEIN LOLE"/>
    <property type="match status" value="1"/>
</dbReference>
<feature type="domain" description="ABC3 transporter permease C-terminal" evidence="9">
    <location>
        <begin position="276"/>
        <end position="409"/>
    </location>
</feature>
<dbReference type="PANTHER" id="PTHR30489:SF0">
    <property type="entry name" value="LIPOPROTEIN-RELEASING SYSTEM TRANSMEMBRANE PROTEIN LOLE"/>
    <property type="match status" value="1"/>
</dbReference>
<proteinExistence type="inferred from homology"/>
<sequence length="416" mass="45579">MKQWLFRPHEWMLARRYLRSRRSERFVSLISWSSGIGIAIGVMTLIVVLSVMNGAASEIRDKMLGFSSHIDVQGPGDTLEGWRGWLKTVESLPDVERAAPYVQGQVLASYGARAYGALLKGVDVARSDDIAQHIIRGRFVNSEGSPFQVVMGKTLVRKLGLELGDQVRLMSPSGGISPSGAAPRMRGFTLVGVFDSGFHEYDVGVILTPIPAIQRLNRMGDAVTGLELFLHDRELASQVAGQVKSALPSGAWVIDWQQRNRAFFNALKTERVAMGVILSLIIMVAVFNMVASLVMVVMERRKEIAILKTIGASRLSVMRIVMLMGTMLSGIGTLVGAILGLLLAWKLDVLLAWIETITGVQFMSGEVYFIDHIPSKIDPMSVSVIVIISLIMGVLATLYPAWRAASVPPAEALRYE</sequence>
<keyword evidence="12" id="KW-1185">Reference proteome</keyword>
<feature type="transmembrane region" description="Helical" evidence="8">
    <location>
        <begin position="272"/>
        <end position="297"/>
    </location>
</feature>
<evidence type="ECO:0000259" key="9">
    <source>
        <dbReference type="Pfam" id="PF02687"/>
    </source>
</evidence>
<feature type="transmembrane region" description="Helical" evidence="8">
    <location>
        <begin position="317"/>
        <end position="344"/>
    </location>
</feature>
<dbReference type="Pfam" id="PF12704">
    <property type="entry name" value="MacB_PCD"/>
    <property type="match status" value="1"/>
</dbReference>
<dbReference type="Pfam" id="PF02687">
    <property type="entry name" value="FtsX"/>
    <property type="match status" value="1"/>
</dbReference>
<evidence type="ECO:0000256" key="7">
    <source>
        <dbReference type="ARBA" id="ARBA00023136"/>
    </source>
</evidence>
<evidence type="ECO:0000256" key="3">
    <source>
        <dbReference type="ARBA" id="ARBA00022448"/>
    </source>
</evidence>